<dbReference type="InterPro" id="IPR050367">
    <property type="entry name" value="APC_superfamily"/>
</dbReference>
<protein>
    <recommendedName>
        <fullName evidence="6">Amino acid permease/ SLC12A domain-containing protein</fullName>
    </recommendedName>
</protein>
<dbReference type="PANTHER" id="PTHR42770">
    <property type="entry name" value="AMINO ACID TRANSPORTER-RELATED"/>
    <property type="match status" value="1"/>
</dbReference>
<evidence type="ECO:0000256" key="4">
    <source>
        <dbReference type="ARBA" id="ARBA00023136"/>
    </source>
</evidence>
<dbReference type="GO" id="GO:0016020">
    <property type="term" value="C:membrane"/>
    <property type="evidence" value="ECO:0007669"/>
    <property type="project" value="UniProtKB-SubCell"/>
</dbReference>
<evidence type="ECO:0000313" key="7">
    <source>
        <dbReference type="EMBL" id="MUN29110.1"/>
    </source>
</evidence>
<dbReference type="Pfam" id="PF00324">
    <property type="entry name" value="AA_permease"/>
    <property type="match status" value="1"/>
</dbReference>
<feature type="transmembrane region" description="Helical" evidence="5">
    <location>
        <begin position="28"/>
        <end position="50"/>
    </location>
</feature>
<comment type="caution">
    <text evidence="7">The sequence shown here is derived from an EMBL/GenBank/DDBJ whole genome shotgun (WGS) entry which is preliminary data.</text>
</comment>
<evidence type="ECO:0000256" key="2">
    <source>
        <dbReference type="ARBA" id="ARBA00022692"/>
    </source>
</evidence>
<dbReference type="EMBL" id="WGGD01000005">
    <property type="protein sequence ID" value="MUN29110.1"/>
    <property type="molecule type" value="Genomic_DNA"/>
</dbReference>
<dbReference type="PIRSF" id="PIRSF006060">
    <property type="entry name" value="AA_transporter"/>
    <property type="match status" value="1"/>
</dbReference>
<reference evidence="7 8" key="1">
    <citation type="submission" date="2019-10" db="EMBL/GenBank/DDBJ databases">
        <title>Sequencing and Assembly of Multiple Reported Metal-Biooxidizing Members of the Extremely Thermoacidophilic Archaeal Family Sulfolobaceae.</title>
        <authorList>
            <person name="Counts J.A."/>
            <person name="Kelly R.M."/>
        </authorList>
    </citation>
    <scope>NUCLEOTIDE SEQUENCE [LARGE SCALE GENOMIC DNA]</scope>
    <source>
        <strain evidence="7 8">DSM 6482</strain>
    </source>
</reference>
<dbReference type="AlphaFoldDB" id="A0A6A9QLE8"/>
<evidence type="ECO:0000313" key="8">
    <source>
        <dbReference type="Proteomes" id="UP000470772"/>
    </source>
</evidence>
<feature type="transmembrane region" description="Helical" evidence="5">
    <location>
        <begin position="184"/>
        <end position="202"/>
    </location>
</feature>
<dbReference type="Gene3D" id="1.20.1740.10">
    <property type="entry name" value="Amino acid/polyamine transporter I"/>
    <property type="match status" value="1"/>
</dbReference>
<gene>
    <name evidence="7" type="ORF">GC250_06620</name>
</gene>
<organism evidence="7 8">
    <name type="scientific">Sulfuracidifex metallicus DSM 6482 = JCM 9184</name>
    <dbReference type="NCBI Taxonomy" id="523847"/>
    <lineage>
        <taxon>Archaea</taxon>
        <taxon>Thermoproteota</taxon>
        <taxon>Thermoprotei</taxon>
        <taxon>Sulfolobales</taxon>
        <taxon>Sulfolobaceae</taxon>
        <taxon>Sulfuracidifex</taxon>
    </lineage>
</organism>
<keyword evidence="2 5" id="KW-0812">Transmembrane</keyword>
<evidence type="ECO:0000256" key="1">
    <source>
        <dbReference type="ARBA" id="ARBA00004141"/>
    </source>
</evidence>
<dbReference type="Proteomes" id="UP000470772">
    <property type="component" value="Unassembled WGS sequence"/>
</dbReference>
<evidence type="ECO:0000259" key="6">
    <source>
        <dbReference type="Pfam" id="PF00324"/>
    </source>
</evidence>
<feature type="transmembrane region" description="Helical" evidence="5">
    <location>
        <begin position="56"/>
        <end position="77"/>
    </location>
</feature>
<feature type="transmembrane region" description="Helical" evidence="5">
    <location>
        <begin position="153"/>
        <end position="172"/>
    </location>
</feature>
<feature type="transmembrane region" description="Helical" evidence="5">
    <location>
        <begin position="98"/>
        <end position="115"/>
    </location>
</feature>
<name>A0A6A9QLE8_SULME</name>
<dbReference type="InterPro" id="IPR004841">
    <property type="entry name" value="AA-permease/SLC12A_dom"/>
</dbReference>
<dbReference type="PANTHER" id="PTHR42770:SF7">
    <property type="entry name" value="MEMBRANE PROTEIN"/>
    <property type="match status" value="1"/>
</dbReference>
<proteinExistence type="predicted"/>
<comment type="subcellular location">
    <subcellularLocation>
        <location evidence="1">Membrane</location>
        <topology evidence="1">Multi-pass membrane protein</topology>
    </subcellularLocation>
</comment>
<feature type="transmembrane region" description="Helical" evidence="5">
    <location>
        <begin position="278"/>
        <end position="300"/>
    </location>
</feature>
<feature type="transmembrane region" description="Helical" evidence="5">
    <location>
        <begin position="339"/>
        <end position="359"/>
    </location>
</feature>
<feature type="domain" description="Amino acid permease/ SLC12A" evidence="6">
    <location>
        <begin position="55"/>
        <end position="517"/>
    </location>
</feature>
<keyword evidence="4 5" id="KW-0472">Membrane</keyword>
<feature type="transmembrane region" description="Helical" evidence="5">
    <location>
        <begin position="451"/>
        <end position="475"/>
    </location>
</feature>
<feature type="transmembrane region" description="Helical" evidence="5">
    <location>
        <begin position="414"/>
        <end position="439"/>
    </location>
</feature>
<feature type="transmembrane region" description="Helical" evidence="5">
    <location>
        <begin position="238"/>
        <end position="258"/>
    </location>
</feature>
<keyword evidence="8" id="KW-1185">Reference proteome</keyword>
<dbReference type="RefSeq" id="WP_240900086.1">
    <property type="nucleotide sequence ID" value="NZ_WGGD01000005.1"/>
</dbReference>
<feature type="transmembrane region" description="Helical" evidence="5">
    <location>
        <begin position="487"/>
        <end position="509"/>
    </location>
</feature>
<dbReference type="GO" id="GO:0055085">
    <property type="term" value="P:transmembrane transport"/>
    <property type="evidence" value="ECO:0007669"/>
    <property type="project" value="InterPro"/>
</dbReference>
<evidence type="ECO:0000256" key="5">
    <source>
        <dbReference type="SAM" id="Phobius"/>
    </source>
</evidence>
<accession>A0A6A9QLE8</accession>
<evidence type="ECO:0000256" key="3">
    <source>
        <dbReference type="ARBA" id="ARBA00022989"/>
    </source>
</evidence>
<sequence>MSGEKQESGVFARQSSGLIRTLSSKETFLLNFMYLSPAASIAYPLTFAVFFPGSNWMLATLVGALLALPTAFMYYYIGMLTPRSAGDYVYVSRYLGPRLGMIQALVNIFGYGIGLDVQTEQSLVIVPFFQTLGMVFHDPGLITLGNTLVSNTFYYFVSTTVMILIIGAVLMLNMKWIARVISSLTILQIIGTFVIIAVLFSVGRAGFAGDFSSISTSFGGPSYSVITSSYKLPLSFNGLGTLLLGIMIMGNLFIYNNAPIWVGGEVKKGSRAIKSGILYSYIFAAALSLVLVFSIVDVIGQRFFIQASDVGWTTSSGVGIPVAPYSLLAFVIIPTLSNLPLLMIILISSLTWFVSYAFIGGLNGTRAMFAVAMDRLLPEKFLDISPTLKSPYFSVLVFFAIALLFNYLEIYQGFSLSLMFGVISYMLFQYFIASLAAFRASKSAGKLSNKLLISSGLSAVSVISAIGILLGYGALTYNPSGFGFDLFSGNVVPSILLLVGIVVASLIWFEVARYIRKKNGVDVSTIFKEIPPE</sequence>
<feature type="transmembrane region" description="Helical" evidence="5">
    <location>
        <begin position="390"/>
        <end position="408"/>
    </location>
</feature>
<keyword evidence="3 5" id="KW-1133">Transmembrane helix</keyword>